<evidence type="ECO:0000256" key="3">
    <source>
        <dbReference type="ARBA" id="ARBA00022722"/>
    </source>
</evidence>
<comment type="similarity">
    <text evidence="7">Belongs to the PINc/VapC protein family.</text>
</comment>
<keyword evidence="2" id="KW-1277">Toxin-antitoxin system</keyword>
<evidence type="ECO:0000256" key="1">
    <source>
        <dbReference type="ARBA" id="ARBA00001946"/>
    </source>
</evidence>
<evidence type="ECO:0000313" key="10">
    <source>
        <dbReference type="Proteomes" id="UP000176609"/>
    </source>
</evidence>
<evidence type="ECO:0000256" key="4">
    <source>
        <dbReference type="ARBA" id="ARBA00022723"/>
    </source>
</evidence>
<dbReference type="GO" id="GO:0004518">
    <property type="term" value="F:nuclease activity"/>
    <property type="evidence" value="ECO:0007669"/>
    <property type="project" value="UniProtKB-KW"/>
</dbReference>
<dbReference type="InterPro" id="IPR050556">
    <property type="entry name" value="Type_II_TA_system_RNase"/>
</dbReference>
<organism evidence="9 10">
    <name type="scientific">Candidatus Gottesmanbacteria bacterium RIFCSPLOWO2_01_FULL_39_12b</name>
    <dbReference type="NCBI Taxonomy" id="1798388"/>
    <lineage>
        <taxon>Bacteria</taxon>
        <taxon>Candidatus Gottesmaniibacteriota</taxon>
    </lineage>
</organism>
<name>A0A1F6AN68_9BACT</name>
<comment type="caution">
    <text evidence="9">The sequence shown here is derived from an EMBL/GenBank/DDBJ whole genome shotgun (WGS) entry which is preliminary data.</text>
</comment>
<accession>A0A1F6AN68</accession>
<dbReference type="PANTHER" id="PTHR33653:SF1">
    <property type="entry name" value="RIBONUCLEASE VAPC2"/>
    <property type="match status" value="1"/>
</dbReference>
<sequence length="131" mass="14736">MAKVVVDSDIIIDYLRTSKGRLPDLLSLQEQGKIEIYVSSMTVFELFAGSFSKKDESKISELVAGFKVVAFDENLAKFAGELTRDWKLSLPLADFVIASTAVFIEAQVVTRNKDHFKGIPKLKFFTLKRTK</sequence>
<keyword evidence="5" id="KW-0378">Hydrolase</keyword>
<keyword evidence="6" id="KW-0460">Magnesium</keyword>
<dbReference type="Pfam" id="PF01850">
    <property type="entry name" value="PIN"/>
    <property type="match status" value="1"/>
</dbReference>
<evidence type="ECO:0000259" key="8">
    <source>
        <dbReference type="SMART" id="SM00670"/>
    </source>
</evidence>
<evidence type="ECO:0000256" key="6">
    <source>
        <dbReference type="ARBA" id="ARBA00022842"/>
    </source>
</evidence>
<protein>
    <recommendedName>
        <fullName evidence="8">PIN domain-containing protein</fullName>
    </recommendedName>
</protein>
<dbReference type="PANTHER" id="PTHR33653">
    <property type="entry name" value="RIBONUCLEASE VAPC2"/>
    <property type="match status" value="1"/>
</dbReference>
<gene>
    <name evidence="9" type="ORF">A2960_04110</name>
</gene>
<dbReference type="SUPFAM" id="SSF88723">
    <property type="entry name" value="PIN domain-like"/>
    <property type="match status" value="1"/>
</dbReference>
<evidence type="ECO:0000256" key="5">
    <source>
        <dbReference type="ARBA" id="ARBA00022801"/>
    </source>
</evidence>
<dbReference type="InterPro" id="IPR002716">
    <property type="entry name" value="PIN_dom"/>
</dbReference>
<evidence type="ECO:0000256" key="2">
    <source>
        <dbReference type="ARBA" id="ARBA00022649"/>
    </source>
</evidence>
<proteinExistence type="inferred from homology"/>
<dbReference type="GO" id="GO:0016787">
    <property type="term" value="F:hydrolase activity"/>
    <property type="evidence" value="ECO:0007669"/>
    <property type="project" value="UniProtKB-KW"/>
</dbReference>
<comment type="cofactor">
    <cofactor evidence="1">
        <name>Mg(2+)</name>
        <dbReference type="ChEBI" id="CHEBI:18420"/>
    </cofactor>
</comment>
<dbReference type="EMBL" id="MFJR01000013">
    <property type="protein sequence ID" value="OGG26150.1"/>
    <property type="molecule type" value="Genomic_DNA"/>
</dbReference>
<dbReference type="Gene3D" id="3.40.50.1010">
    <property type="entry name" value="5'-nuclease"/>
    <property type="match status" value="1"/>
</dbReference>
<dbReference type="AlphaFoldDB" id="A0A1F6AN68"/>
<dbReference type="Proteomes" id="UP000176609">
    <property type="component" value="Unassembled WGS sequence"/>
</dbReference>
<dbReference type="SMART" id="SM00670">
    <property type="entry name" value="PINc"/>
    <property type="match status" value="1"/>
</dbReference>
<evidence type="ECO:0000256" key="7">
    <source>
        <dbReference type="ARBA" id="ARBA00038093"/>
    </source>
</evidence>
<keyword evidence="3" id="KW-0540">Nuclease</keyword>
<dbReference type="CDD" id="cd18741">
    <property type="entry name" value="PIN_VapC4-5_FitB-like"/>
    <property type="match status" value="1"/>
</dbReference>
<reference evidence="9 10" key="1">
    <citation type="journal article" date="2016" name="Nat. Commun.">
        <title>Thousands of microbial genomes shed light on interconnected biogeochemical processes in an aquifer system.</title>
        <authorList>
            <person name="Anantharaman K."/>
            <person name="Brown C.T."/>
            <person name="Hug L.A."/>
            <person name="Sharon I."/>
            <person name="Castelle C.J."/>
            <person name="Probst A.J."/>
            <person name="Thomas B.C."/>
            <person name="Singh A."/>
            <person name="Wilkins M.J."/>
            <person name="Karaoz U."/>
            <person name="Brodie E.L."/>
            <person name="Williams K.H."/>
            <person name="Hubbard S.S."/>
            <person name="Banfield J.F."/>
        </authorList>
    </citation>
    <scope>NUCLEOTIDE SEQUENCE [LARGE SCALE GENOMIC DNA]</scope>
</reference>
<dbReference type="InterPro" id="IPR029060">
    <property type="entry name" value="PIN-like_dom_sf"/>
</dbReference>
<evidence type="ECO:0000313" key="9">
    <source>
        <dbReference type="EMBL" id="OGG26150.1"/>
    </source>
</evidence>
<keyword evidence="4" id="KW-0479">Metal-binding</keyword>
<feature type="domain" description="PIN" evidence="8">
    <location>
        <begin position="2"/>
        <end position="117"/>
    </location>
</feature>
<dbReference type="GO" id="GO:0046872">
    <property type="term" value="F:metal ion binding"/>
    <property type="evidence" value="ECO:0007669"/>
    <property type="project" value="UniProtKB-KW"/>
</dbReference>